<dbReference type="EMBL" id="QXML01000006">
    <property type="protein sequence ID" value="RIW14568.1"/>
    <property type="molecule type" value="Genomic_DNA"/>
</dbReference>
<dbReference type="Gene3D" id="2.40.160.20">
    <property type="match status" value="1"/>
</dbReference>
<proteinExistence type="predicted"/>
<dbReference type="Proteomes" id="UP000283522">
    <property type="component" value="Unassembled WGS sequence"/>
</dbReference>
<dbReference type="GO" id="GO:0016787">
    <property type="term" value="F:hydrolase activity"/>
    <property type="evidence" value="ECO:0007669"/>
    <property type="project" value="UniProtKB-KW"/>
</dbReference>
<gene>
    <name evidence="1" type="ORF">D0X99_13525</name>
</gene>
<comment type="caution">
    <text evidence="1">The sequence shown here is derived from an EMBL/GenBank/DDBJ whole genome shotgun (WGS) entry which is preliminary data.</text>
</comment>
<keyword evidence="1" id="KW-0378">Hydrolase</keyword>
<reference evidence="1 2" key="1">
    <citation type="submission" date="2018-09" db="EMBL/GenBank/DDBJ databases">
        <authorList>
            <person name="Wang X."/>
            <person name="Du Z."/>
        </authorList>
    </citation>
    <scope>NUCLEOTIDE SEQUENCE [LARGE SCALE GENOMIC DNA]</scope>
    <source>
        <strain evidence="1 2">N3</strain>
    </source>
</reference>
<dbReference type="Pfam" id="PF09411">
    <property type="entry name" value="PagL"/>
    <property type="match status" value="1"/>
</dbReference>
<dbReference type="AlphaFoldDB" id="A0A418PQI8"/>
<organism evidence="1 2">
    <name type="scientific">Algoriphagus lacus</name>
    <dbReference type="NCBI Taxonomy" id="2056311"/>
    <lineage>
        <taxon>Bacteria</taxon>
        <taxon>Pseudomonadati</taxon>
        <taxon>Bacteroidota</taxon>
        <taxon>Cytophagia</taxon>
        <taxon>Cytophagales</taxon>
        <taxon>Cyclobacteriaceae</taxon>
        <taxon>Algoriphagus</taxon>
    </lineage>
</organism>
<keyword evidence="2" id="KW-1185">Reference proteome</keyword>
<evidence type="ECO:0000313" key="1">
    <source>
        <dbReference type="EMBL" id="RIW14568.1"/>
    </source>
</evidence>
<evidence type="ECO:0000313" key="2">
    <source>
        <dbReference type="Proteomes" id="UP000283522"/>
    </source>
</evidence>
<protein>
    <submittedName>
        <fullName evidence="1">Acyloxyacyl hydrolase</fullName>
    </submittedName>
</protein>
<dbReference type="InterPro" id="IPR018550">
    <property type="entry name" value="Lipid-A_deacylase-rel"/>
</dbReference>
<accession>A0A418PQI8</accession>
<sequence>MDKLFKIGFLVFLFFTSELLWAQEKKFQKTFGFSYETGPMLSNGTDWGDEVKNAVDYKALDFQLGWRKISNSKFNYLYRYPTLGIGFNTTIPYYSEIGRPQALYGFMEIPFSISGQNNRVSFGYFMQLGIGFNLKPYDPAVNPNNQYIGSKVNCYIQMGVNSTVRISERIDFQASLGLKHYSNGATKRPNAGINLFPLNMGLNVKLGDIKPIPTEAPVIEEKGLRTFWNIALYTGMKNYEIGDPAYFRGGLGLNYLFEPTYKYRFGLGLDFFWAQGMEKRFPEGDFSFKDQTSLAVVGSWEWQLTERLYVPIGLGAYLYRNELNQEITWFYERIGARYRFDNNMFAGMQIKAHKAKADFFEFTFGYTIPGKR</sequence>
<name>A0A418PQI8_9BACT</name>